<keyword evidence="2" id="KW-0808">Transferase</keyword>
<dbReference type="NCBIfam" id="TIGR00696">
    <property type="entry name" value="wecG_tagA_cpsF"/>
    <property type="match status" value="1"/>
</dbReference>
<sequence length="217" mass="24050">MISARHDPALAQVFQRGSCYPDGLPLIWALRGVDPNAGWSKAARVRGPDLFPHVLAASQDLRGVSHYLLGGTEDVLEQLQKAIAVNFPGAVVAGAASPPFRPVHDVDWQGHLQDIRASGATHVWVGLGTPKQDFVAELLSDADPYRLYLAVGAAFDFVAGTTKIAPKWMQDNGLEWLFRLATEPRRLWRRYLIGNVKFIWIVAAQRCGMRTRQRNSK</sequence>
<evidence type="ECO:0000256" key="2">
    <source>
        <dbReference type="ARBA" id="ARBA00022679"/>
    </source>
</evidence>
<reference evidence="3 4" key="1">
    <citation type="journal article" date="2019" name="Int. J. Syst. Evol. Microbiol.">
        <title>The Global Catalogue of Microorganisms (GCM) 10K type strain sequencing project: providing services to taxonomists for standard genome sequencing and annotation.</title>
        <authorList>
            <consortium name="The Broad Institute Genomics Platform"/>
            <consortium name="The Broad Institute Genome Sequencing Center for Infectious Disease"/>
            <person name="Wu L."/>
            <person name="Ma J."/>
        </authorList>
    </citation>
    <scope>NUCLEOTIDE SEQUENCE [LARGE SCALE GENOMIC DNA]</scope>
    <source>
        <strain evidence="3 4">JCM 16022</strain>
    </source>
</reference>
<organism evidence="3 4">
    <name type="scientific">Nocardioides koreensis</name>
    <dbReference type="NCBI Taxonomy" id="433651"/>
    <lineage>
        <taxon>Bacteria</taxon>
        <taxon>Bacillati</taxon>
        <taxon>Actinomycetota</taxon>
        <taxon>Actinomycetes</taxon>
        <taxon>Propionibacteriales</taxon>
        <taxon>Nocardioidaceae</taxon>
        <taxon>Nocardioides</taxon>
    </lineage>
</organism>
<protein>
    <recommendedName>
        <fullName evidence="5">Glycosyltransferase</fullName>
    </recommendedName>
</protein>
<dbReference type="PANTHER" id="PTHR34136">
    <property type="match status" value="1"/>
</dbReference>
<accession>A0ABN2Z793</accession>
<evidence type="ECO:0008006" key="5">
    <source>
        <dbReference type="Google" id="ProtNLM"/>
    </source>
</evidence>
<keyword evidence="1" id="KW-0328">Glycosyltransferase</keyword>
<evidence type="ECO:0000313" key="4">
    <source>
        <dbReference type="Proteomes" id="UP001501771"/>
    </source>
</evidence>
<dbReference type="Pfam" id="PF03808">
    <property type="entry name" value="Glyco_tran_WecG"/>
    <property type="match status" value="1"/>
</dbReference>
<dbReference type="EMBL" id="BAAAQR010000001">
    <property type="protein sequence ID" value="GAA2137883.1"/>
    <property type="molecule type" value="Genomic_DNA"/>
</dbReference>
<name>A0ABN2Z793_9ACTN</name>
<dbReference type="CDD" id="cd06533">
    <property type="entry name" value="Glyco_transf_WecG_TagA"/>
    <property type="match status" value="1"/>
</dbReference>
<proteinExistence type="predicted"/>
<comment type="caution">
    <text evidence="3">The sequence shown here is derived from an EMBL/GenBank/DDBJ whole genome shotgun (WGS) entry which is preliminary data.</text>
</comment>
<dbReference type="PANTHER" id="PTHR34136:SF1">
    <property type="entry name" value="UDP-N-ACETYL-D-MANNOSAMINURONIC ACID TRANSFERASE"/>
    <property type="match status" value="1"/>
</dbReference>
<evidence type="ECO:0000313" key="3">
    <source>
        <dbReference type="EMBL" id="GAA2137883.1"/>
    </source>
</evidence>
<dbReference type="Proteomes" id="UP001501771">
    <property type="component" value="Unassembled WGS sequence"/>
</dbReference>
<evidence type="ECO:0000256" key="1">
    <source>
        <dbReference type="ARBA" id="ARBA00022676"/>
    </source>
</evidence>
<dbReference type="InterPro" id="IPR004629">
    <property type="entry name" value="WecG_TagA_CpsF"/>
</dbReference>
<keyword evidence="4" id="KW-1185">Reference proteome</keyword>
<gene>
    <name evidence="3" type="ORF">GCM10009844_05380</name>
</gene>